<dbReference type="CDD" id="cd04083">
    <property type="entry name" value="CBM35_Lmo2446-like"/>
    <property type="match status" value="1"/>
</dbReference>
<sequence>MLDKLKSNFLYKFLFICCVWFSVMMAYSVDAVFARDSKYTRNGSGPMYWMAYENPYSTNKAIPEDRWKNNVDWIAEEFLPYGYDMVSLDGWIEGATQTTPNGYVLKHNDNWQYTWKEWGDYVKGKGLKYGIYYNPLWVTPAAVNDSSKTVINNPNMKVRDIVNTETTTTDWNGVTLPGDRFVTDQGENSLYWVDVNKPGAEDYIKGYVQYFKDAGASFLRIDFLSWYQTGRDGGLNKKVGNAHWNEYKTALRWIHEAAGDDLTVSLVMPYLQNHGEVELKFGDMVRIDEDVFNGGWDHVSGRSQTWQDAWSQWKNPFQGLTGFSDIGGRGQMILDADFIRMNRYGSAAINDNERRSTISLYTLGGSPIAIADQYDTMNNTGSNNERFYQNSEIIDLNKLGLVAKPIYKNANPFYPGEGYEEGTSRDTERWAGQLPNGEWIVGLFNRSDQNATKSIDFISELGLTGEAEVRDLWAHEDLGYMTNYSADIEPHDVKLLKVIPRNSRKYEAEGASWIGTKFNNNHAGYSGFGFVDKFEASSVPNNTGPKVVFAVEAPEAGSYWFNFKYANGTGGESSATVYAKDGYNKTITDNTSVALPATSNWSSWGNKNVELKLTKGLNLITIERTPSDSGAFNLDYIEFTPHWGNLAQNYGFETGDIRGWTQWHPSGQTAAYGVDSNDVQSGKNKLFFYSPSAYKQSLHQTITGLDDGTYYVSAKVKRQGTRPATARMEVTQHGSSDVYANIPNTSGYQDVSAKVTVTNGKIDVGFYVDSPGETSLQVDDVKVTRVSLQNGSFQDGFRGWTRSDMALTKINYDNNNAYADITSSSKFTSDLFRYESLQKGTYTLKAKIRRSGSFDTAGLYINKGGQKYKNILFPDNSNWTEVTIDNISLTQDEVVKIGVYAEGNPNAWLHIDKVWLEKN</sequence>
<dbReference type="SUPFAM" id="SSF49785">
    <property type="entry name" value="Galactose-binding domain-like"/>
    <property type="match status" value="2"/>
</dbReference>
<dbReference type="GO" id="GO:0004553">
    <property type="term" value="F:hydrolase activity, hydrolyzing O-glycosyl compounds"/>
    <property type="evidence" value="ECO:0007669"/>
    <property type="project" value="InterPro"/>
</dbReference>
<dbReference type="Pfam" id="PF17801">
    <property type="entry name" value="Melibiase_C"/>
    <property type="match status" value="1"/>
</dbReference>
<organism evidence="6 7">
    <name type="scientific">Metabacillus arenae</name>
    <dbReference type="NCBI Taxonomy" id="2771434"/>
    <lineage>
        <taxon>Bacteria</taxon>
        <taxon>Bacillati</taxon>
        <taxon>Bacillota</taxon>
        <taxon>Bacilli</taxon>
        <taxon>Bacillales</taxon>
        <taxon>Bacillaceae</taxon>
        <taxon>Metabacillus</taxon>
    </lineage>
</organism>
<evidence type="ECO:0000313" key="6">
    <source>
        <dbReference type="EMBL" id="MBD1379272.1"/>
    </source>
</evidence>
<keyword evidence="2" id="KW-0732">Signal</keyword>
<dbReference type="RefSeq" id="WP_191155766.1">
    <property type="nucleotide sequence ID" value="NZ_JACXAI010000003.1"/>
</dbReference>
<evidence type="ECO:0000259" key="5">
    <source>
        <dbReference type="PROSITE" id="PS51175"/>
    </source>
</evidence>
<keyword evidence="3" id="KW-0378">Hydrolase</keyword>
<comment type="similarity">
    <text evidence="1">Belongs to the glycosyl hydrolase 27 family.</text>
</comment>
<dbReference type="GO" id="GO:0005975">
    <property type="term" value="P:carbohydrate metabolic process"/>
    <property type="evidence" value="ECO:0007669"/>
    <property type="project" value="InterPro"/>
</dbReference>
<dbReference type="InterPro" id="IPR005084">
    <property type="entry name" value="CBM6"/>
</dbReference>
<dbReference type="AlphaFoldDB" id="A0A926NJJ3"/>
<keyword evidence="7" id="KW-1185">Reference proteome</keyword>
<dbReference type="InterPro" id="IPR002241">
    <property type="entry name" value="Glyco_hydro_27"/>
</dbReference>
<proteinExistence type="inferred from homology"/>
<keyword evidence="4" id="KW-0326">Glycosidase</keyword>
<dbReference type="Gene3D" id="2.60.120.260">
    <property type="entry name" value="Galactose-binding domain-like"/>
    <property type="match status" value="3"/>
</dbReference>
<dbReference type="GO" id="GO:0030246">
    <property type="term" value="F:carbohydrate binding"/>
    <property type="evidence" value="ECO:0007669"/>
    <property type="project" value="InterPro"/>
</dbReference>
<dbReference type="PANTHER" id="PTHR11452">
    <property type="entry name" value="ALPHA-GALACTOSIDASE/ALPHA-N-ACETYLGALACTOSAMINIDASE"/>
    <property type="match status" value="1"/>
</dbReference>
<dbReference type="EMBL" id="JACXAI010000003">
    <property type="protein sequence ID" value="MBD1379272.1"/>
    <property type="molecule type" value="Genomic_DNA"/>
</dbReference>
<evidence type="ECO:0000256" key="3">
    <source>
        <dbReference type="ARBA" id="ARBA00022801"/>
    </source>
</evidence>
<dbReference type="Gene3D" id="2.60.40.1180">
    <property type="entry name" value="Golgi alpha-mannosidase II"/>
    <property type="match status" value="1"/>
</dbReference>
<dbReference type="InterPro" id="IPR013785">
    <property type="entry name" value="Aldolase_TIM"/>
</dbReference>
<dbReference type="SUPFAM" id="SSF51011">
    <property type="entry name" value="Glycosyl hydrolase domain"/>
    <property type="match status" value="1"/>
</dbReference>
<dbReference type="Pfam" id="PF03422">
    <property type="entry name" value="CBM_6"/>
    <property type="match status" value="1"/>
</dbReference>
<dbReference type="InterPro" id="IPR008979">
    <property type="entry name" value="Galactose-bd-like_sf"/>
</dbReference>
<dbReference type="InterPro" id="IPR017853">
    <property type="entry name" value="GH"/>
</dbReference>
<dbReference type="InterPro" id="IPR013780">
    <property type="entry name" value="Glyco_hydro_b"/>
</dbReference>
<gene>
    <name evidence="6" type="ORF">IC621_03420</name>
</gene>
<evidence type="ECO:0000256" key="2">
    <source>
        <dbReference type="ARBA" id="ARBA00022729"/>
    </source>
</evidence>
<dbReference type="PANTHER" id="PTHR11452:SF75">
    <property type="entry name" value="ALPHA-GALACTOSIDASE MEL1"/>
    <property type="match status" value="1"/>
</dbReference>
<dbReference type="Proteomes" id="UP000626844">
    <property type="component" value="Unassembled WGS sequence"/>
</dbReference>
<evidence type="ECO:0000256" key="1">
    <source>
        <dbReference type="ARBA" id="ARBA00009743"/>
    </source>
</evidence>
<comment type="caution">
    <text evidence="6">The sequence shown here is derived from an EMBL/GenBank/DDBJ whole genome shotgun (WGS) entry which is preliminary data.</text>
</comment>
<evidence type="ECO:0000313" key="7">
    <source>
        <dbReference type="Proteomes" id="UP000626844"/>
    </source>
</evidence>
<reference evidence="6" key="1">
    <citation type="submission" date="2020-09" db="EMBL/GenBank/DDBJ databases">
        <title>A novel bacterium of genus Bacillus, isolated from South China Sea.</title>
        <authorList>
            <person name="Huang H."/>
            <person name="Mo K."/>
            <person name="Hu Y."/>
        </authorList>
    </citation>
    <scope>NUCLEOTIDE SEQUENCE</scope>
    <source>
        <strain evidence="6">IB182487</strain>
    </source>
</reference>
<protein>
    <submittedName>
        <fullName evidence="6">Carbohydrate-binding protein</fullName>
    </submittedName>
</protein>
<evidence type="ECO:0000256" key="4">
    <source>
        <dbReference type="ARBA" id="ARBA00023295"/>
    </source>
</evidence>
<accession>A0A926NJJ3</accession>
<dbReference type="Gene3D" id="3.20.20.70">
    <property type="entry name" value="Aldolase class I"/>
    <property type="match status" value="1"/>
</dbReference>
<feature type="domain" description="CBM6" evidence="5">
    <location>
        <begin position="504"/>
        <end position="640"/>
    </location>
</feature>
<dbReference type="PROSITE" id="PS51175">
    <property type="entry name" value="CBM6"/>
    <property type="match status" value="1"/>
</dbReference>
<name>A0A926NJJ3_9BACI</name>
<dbReference type="SUPFAM" id="SSF51445">
    <property type="entry name" value="(Trans)glycosidases"/>
    <property type="match status" value="1"/>
</dbReference>
<dbReference type="InterPro" id="IPR041233">
    <property type="entry name" value="Melibiase_C"/>
</dbReference>